<accession>A0A8D8FSN0</accession>
<dbReference type="AlphaFoldDB" id="A0A8D8FSN0"/>
<name>A0A8D8FSN0_CULPI</name>
<evidence type="ECO:0000313" key="1">
    <source>
        <dbReference type="EMBL" id="CAG6482141.1"/>
    </source>
</evidence>
<dbReference type="EMBL" id="HBUE01092490">
    <property type="protein sequence ID" value="CAG6482141.1"/>
    <property type="molecule type" value="Transcribed_RNA"/>
</dbReference>
<reference evidence="1" key="1">
    <citation type="submission" date="2021-05" db="EMBL/GenBank/DDBJ databases">
        <authorList>
            <person name="Alioto T."/>
            <person name="Alioto T."/>
            <person name="Gomez Garrido J."/>
        </authorList>
    </citation>
    <scope>NUCLEOTIDE SEQUENCE</scope>
</reference>
<sequence>MKLFFKISTKTLLNTTKIFITMLFFPDPPEIMDEDSLICERATSTIKCCKLPRLTRSLDEGPLRPESFREFLAVLNDTLPKVFDLLASYENQLVCYDEFNADNAEFRLNLVLVLAEQLAVPGEVYDFQTENVSYRQRIEQIFAGGLLERILLEDGGYRLREQLWAHFRKVLPGTEWMFHPGDVVSFVRLCEFLYGGFQEQVQEFPQDLASFVLAIGIALVEYHDPEYELLGLRLFNVLLGSQHSTLMKETNIHEVVYQHAFRLTAKAKGERLVRELWRCHYQYVRLAEIGLKDFSEWSKMDDLVESLLDALSFEQNLELSSILLMYLLKFLTLDIKNILIDDLDDVQAVDSKCHLYEPVLEQLRKLCALEFHNRRFYRWNRRLVAMLPFELEKACGNDRIHGKYMHGVNLLFVLTVFPVEPEACATSPEVQSTLLDFVIAFKRHLREQYGRIQALTGRCDFLHSLKATISCDKSIAVFGRNVARKYFTDNLDALAGTGLDGDESYQEDRIFYECLKELQSGNVGLGGLF</sequence>
<protein>
    <submittedName>
        <fullName evidence="1">(northern house mosquito) hypothetical protein</fullName>
    </submittedName>
</protein>
<organism evidence="1">
    <name type="scientific">Culex pipiens</name>
    <name type="common">House mosquito</name>
    <dbReference type="NCBI Taxonomy" id="7175"/>
    <lineage>
        <taxon>Eukaryota</taxon>
        <taxon>Metazoa</taxon>
        <taxon>Ecdysozoa</taxon>
        <taxon>Arthropoda</taxon>
        <taxon>Hexapoda</taxon>
        <taxon>Insecta</taxon>
        <taxon>Pterygota</taxon>
        <taxon>Neoptera</taxon>
        <taxon>Endopterygota</taxon>
        <taxon>Diptera</taxon>
        <taxon>Nematocera</taxon>
        <taxon>Culicoidea</taxon>
        <taxon>Culicidae</taxon>
        <taxon>Culicinae</taxon>
        <taxon>Culicini</taxon>
        <taxon>Culex</taxon>
        <taxon>Culex</taxon>
    </lineage>
</organism>
<proteinExistence type="predicted"/>